<name>A0A2G9UM69_TELCI</name>
<dbReference type="EMBL" id="KZ345981">
    <property type="protein sequence ID" value="PIO71338.1"/>
    <property type="molecule type" value="Genomic_DNA"/>
</dbReference>
<keyword evidence="3 6" id="KW-0328">Glycosyltransferase</keyword>
<dbReference type="EC" id="2.4.1.-" evidence="6"/>
<keyword evidence="5" id="KW-0472">Membrane</keyword>
<evidence type="ECO:0000256" key="2">
    <source>
        <dbReference type="ARBA" id="ARBA00007647"/>
    </source>
</evidence>
<reference evidence="7 8" key="1">
    <citation type="submission" date="2015-09" db="EMBL/GenBank/DDBJ databases">
        <title>Draft genome of the parasitic nematode Teladorsagia circumcincta isolate WARC Sus (inbred).</title>
        <authorList>
            <person name="Mitreva M."/>
        </authorList>
    </citation>
    <scope>NUCLEOTIDE SEQUENCE [LARGE SCALE GENOMIC DNA]</scope>
    <source>
        <strain evidence="7 8">S</strain>
    </source>
</reference>
<accession>A0A2G9UM69</accession>
<keyword evidence="4 6" id="KW-0808">Transferase</keyword>
<evidence type="ECO:0000256" key="6">
    <source>
        <dbReference type="RuleBase" id="RU366017"/>
    </source>
</evidence>
<gene>
    <name evidence="7" type="ORF">TELCIR_06766</name>
</gene>
<keyword evidence="8" id="KW-1185">Reference proteome</keyword>
<dbReference type="AlphaFoldDB" id="A0A2G9UM69"/>
<dbReference type="GO" id="GO:0016020">
    <property type="term" value="C:membrane"/>
    <property type="evidence" value="ECO:0007669"/>
    <property type="project" value="UniProtKB-SubCell"/>
</dbReference>
<evidence type="ECO:0000313" key="8">
    <source>
        <dbReference type="Proteomes" id="UP000230423"/>
    </source>
</evidence>
<dbReference type="Proteomes" id="UP000230423">
    <property type="component" value="Unassembled WGS sequence"/>
</dbReference>
<dbReference type="InterPro" id="IPR008166">
    <property type="entry name" value="Glyco_transf_92"/>
</dbReference>
<comment type="subcellular location">
    <subcellularLocation>
        <location evidence="1">Membrane</location>
        <topology evidence="1">Single-pass membrane protein</topology>
    </subcellularLocation>
</comment>
<evidence type="ECO:0000256" key="5">
    <source>
        <dbReference type="ARBA" id="ARBA00023136"/>
    </source>
</evidence>
<dbReference type="OrthoDB" id="2526284at2759"/>
<proteinExistence type="inferred from homology"/>
<dbReference type="Pfam" id="PF01697">
    <property type="entry name" value="Glyco_transf_92"/>
    <property type="match status" value="1"/>
</dbReference>
<dbReference type="PANTHER" id="PTHR47024:SF1">
    <property type="entry name" value="GLYCOSYLTRANSFERASE FAMILY 92 PROTEIN"/>
    <property type="match status" value="1"/>
</dbReference>
<dbReference type="GO" id="GO:0016757">
    <property type="term" value="F:glycosyltransferase activity"/>
    <property type="evidence" value="ECO:0007669"/>
    <property type="project" value="UniProtKB-UniRule"/>
</dbReference>
<sequence>MTGKVCNKMSFCQIMGGNGVGGVSPLCTIDVSLGENHVYEHAVGVCVQPVFYLADWPLVIQFFESWLAQGATKFYFYYHSYTAQVQAVLEFYKRKLGRDLELIGWSDLPVQERDRGSYTKDPNSRVFRHAAIAFMHDCMLRARSHVKFIANFDLDDFPVAASGSLPDVLNQINDENVNIAEIIVDWKLTKQKTIPTKSDPQRYPLQQYNEHKVFGRLESEDDGKLQEKNKI</sequence>
<organism evidence="7 8">
    <name type="scientific">Teladorsagia circumcincta</name>
    <name type="common">Brown stomach worm</name>
    <name type="synonym">Ostertagia circumcincta</name>
    <dbReference type="NCBI Taxonomy" id="45464"/>
    <lineage>
        <taxon>Eukaryota</taxon>
        <taxon>Metazoa</taxon>
        <taxon>Ecdysozoa</taxon>
        <taxon>Nematoda</taxon>
        <taxon>Chromadorea</taxon>
        <taxon>Rhabditida</taxon>
        <taxon>Rhabditina</taxon>
        <taxon>Rhabditomorpha</taxon>
        <taxon>Strongyloidea</taxon>
        <taxon>Trichostrongylidae</taxon>
        <taxon>Teladorsagia</taxon>
    </lineage>
</organism>
<protein>
    <recommendedName>
        <fullName evidence="6">Glycosyltransferase family 92 protein</fullName>
        <ecNumber evidence="6">2.4.1.-</ecNumber>
    </recommendedName>
</protein>
<evidence type="ECO:0000256" key="4">
    <source>
        <dbReference type="ARBA" id="ARBA00022679"/>
    </source>
</evidence>
<dbReference type="PANTHER" id="PTHR47024">
    <property type="entry name" value="BIOFILM ABSENT ON HEAD (AFTER YERSINIA EXPOSURE)-RELATED"/>
    <property type="match status" value="1"/>
</dbReference>
<evidence type="ECO:0000256" key="3">
    <source>
        <dbReference type="ARBA" id="ARBA00022676"/>
    </source>
</evidence>
<comment type="similarity">
    <text evidence="2 6">Belongs to the glycosyltransferase 92 family.</text>
</comment>
<evidence type="ECO:0000313" key="7">
    <source>
        <dbReference type="EMBL" id="PIO71338.1"/>
    </source>
</evidence>
<evidence type="ECO:0000256" key="1">
    <source>
        <dbReference type="ARBA" id="ARBA00004167"/>
    </source>
</evidence>